<accession>A0ABM9AZT8</accession>
<dbReference type="SUPFAM" id="SSF51658">
    <property type="entry name" value="Xylose isomerase-like"/>
    <property type="match status" value="1"/>
</dbReference>
<dbReference type="InterPro" id="IPR036237">
    <property type="entry name" value="Xyl_isomerase-like_sf"/>
</dbReference>
<evidence type="ECO:0000313" key="2">
    <source>
        <dbReference type="EMBL" id="CAH1000312.1"/>
    </source>
</evidence>
<dbReference type="PANTHER" id="PTHR12110">
    <property type="entry name" value="HYDROXYPYRUVATE ISOMERASE"/>
    <property type="match status" value="1"/>
</dbReference>
<dbReference type="EMBL" id="CAKLPZ010000001">
    <property type="protein sequence ID" value="CAH1000312.1"/>
    <property type="molecule type" value="Genomic_DNA"/>
</dbReference>
<protein>
    <submittedName>
        <fullName evidence="2">Inosose dehydratase</fullName>
        <ecNumber evidence="2">4.2.1.44</ecNumber>
    </submittedName>
</protein>
<dbReference type="GO" id="GO:0050114">
    <property type="term" value="F:myo-inosose-2 dehydratase activity"/>
    <property type="evidence" value="ECO:0007669"/>
    <property type="project" value="UniProtKB-EC"/>
</dbReference>
<dbReference type="EC" id="4.2.1.44" evidence="2"/>
<dbReference type="InterPro" id="IPR013022">
    <property type="entry name" value="Xyl_isomerase-like_TIM-brl"/>
</dbReference>
<name>A0ABM9AZT8_9BACT</name>
<sequence>MSESNTIPYLDTLGIQLYTVREQMAEDPATTLRALADLGYRQVELMDTRDIARLKPICDELGLSVNSSFMQWTAITGRWDLVPDTPPITTDEVFEQANAGGVSHVVFGYLRPEERTSADDWKRHIEGINEAGLTARKAGLSLAYHNHNFEWEPVDGTIGWELLLAELDGSLVPFELDLGWASLAGQDPASVLEQVSDRVRLLHVKDLNDVPQHVTIASMPSATFTELGTGRLDIPQLMRMGKEYGVEHCFYEQDHNWHPDALGSARSSIEFLRS</sequence>
<keyword evidence="3" id="KW-1185">Reference proteome</keyword>
<dbReference type="Proteomes" id="UP000837803">
    <property type="component" value="Unassembled WGS sequence"/>
</dbReference>
<dbReference type="InterPro" id="IPR050312">
    <property type="entry name" value="IolE/XylAMocC-like"/>
</dbReference>
<proteinExistence type="predicted"/>
<dbReference type="PANTHER" id="PTHR12110:SF41">
    <property type="entry name" value="INOSOSE DEHYDRATASE"/>
    <property type="match status" value="1"/>
</dbReference>
<feature type="domain" description="Xylose isomerase-like TIM barrel" evidence="1">
    <location>
        <begin position="32"/>
        <end position="273"/>
    </location>
</feature>
<reference evidence="2" key="1">
    <citation type="submission" date="2021-12" db="EMBL/GenBank/DDBJ databases">
        <authorList>
            <person name="Rodrigo-Torres L."/>
            <person name="Arahal R. D."/>
            <person name="Lucena T."/>
        </authorList>
    </citation>
    <scope>NUCLEOTIDE SEQUENCE</scope>
    <source>
        <strain evidence="2">CECT 8419</strain>
    </source>
</reference>
<gene>
    <name evidence="2" type="primary">iolE_3</name>
    <name evidence="2" type="ORF">LEM8419_01463</name>
</gene>
<keyword evidence="2" id="KW-0456">Lyase</keyword>
<evidence type="ECO:0000313" key="3">
    <source>
        <dbReference type="Proteomes" id="UP000837803"/>
    </source>
</evidence>
<organism evidence="2 3">
    <name type="scientific">Neolewinella maritima</name>
    <dbReference type="NCBI Taxonomy" id="1383882"/>
    <lineage>
        <taxon>Bacteria</taxon>
        <taxon>Pseudomonadati</taxon>
        <taxon>Bacteroidota</taxon>
        <taxon>Saprospiria</taxon>
        <taxon>Saprospirales</taxon>
        <taxon>Lewinellaceae</taxon>
        <taxon>Neolewinella</taxon>
    </lineage>
</organism>
<dbReference type="Gene3D" id="3.20.20.150">
    <property type="entry name" value="Divalent-metal-dependent TIM barrel enzymes"/>
    <property type="match status" value="1"/>
</dbReference>
<dbReference type="Pfam" id="PF01261">
    <property type="entry name" value="AP_endonuc_2"/>
    <property type="match status" value="1"/>
</dbReference>
<evidence type="ECO:0000259" key="1">
    <source>
        <dbReference type="Pfam" id="PF01261"/>
    </source>
</evidence>
<comment type="caution">
    <text evidence="2">The sequence shown here is derived from an EMBL/GenBank/DDBJ whole genome shotgun (WGS) entry which is preliminary data.</text>
</comment>